<proteinExistence type="predicted"/>
<dbReference type="Proteomes" id="UP000054270">
    <property type="component" value="Unassembled WGS sequence"/>
</dbReference>
<gene>
    <name evidence="1" type="ORF">HYPSUDRAFT_979693</name>
</gene>
<name>A0A0D2Q5Z4_HYPSF</name>
<evidence type="ECO:0000313" key="1">
    <source>
        <dbReference type="EMBL" id="KJA27005.1"/>
    </source>
</evidence>
<organism evidence="1 2">
    <name type="scientific">Hypholoma sublateritium (strain FD-334 SS-4)</name>
    <dbReference type="NCBI Taxonomy" id="945553"/>
    <lineage>
        <taxon>Eukaryota</taxon>
        <taxon>Fungi</taxon>
        <taxon>Dikarya</taxon>
        <taxon>Basidiomycota</taxon>
        <taxon>Agaricomycotina</taxon>
        <taxon>Agaricomycetes</taxon>
        <taxon>Agaricomycetidae</taxon>
        <taxon>Agaricales</taxon>
        <taxon>Agaricineae</taxon>
        <taxon>Strophariaceae</taxon>
        <taxon>Hypholoma</taxon>
    </lineage>
</organism>
<protein>
    <submittedName>
        <fullName evidence="1">Uncharacterized protein</fullName>
    </submittedName>
</protein>
<dbReference type="AlphaFoldDB" id="A0A0D2Q5Z4"/>
<reference evidence="2" key="1">
    <citation type="submission" date="2014-04" db="EMBL/GenBank/DDBJ databases">
        <title>Evolutionary Origins and Diversification of the Mycorrhizal Mutualists.</title>
        <authorList>
            <consortium name="DOE Joint Genome Institute"/>
            <consortium name="Mycorrhizal Genomics Consortium"/>
            <person name="Kohler A."/>
            <person name="Kuo A."/>
            <person name="Nagy L.G."/>
            <person name="Floudas D."/>
            <person name="Copeland A."/>
            <person name="Barry K.W."/>
            <person name="Cichocki N."/>
            <person name="Veneault-Fourrey C."/>
            <person name="LaButti K."/>
            <person name="Lindquist E.A."/>
            <person name="Lipzen A."/>
            <person name="Lundell T."/>
            <person name="Morin E."/>
            <person name="Murat C."/>
            <person name="Riley R."/>
            <person name="Ohm R."/>
            <person name="Sun H."/>
            <person name="Tunlid A."/>
            <person name="Henrissat B."/>
            <person name="Grigoriev I.V."/>
            <person name="Hibbett D.S."/>
            <person name="Martin F."/>
        </authorList>
    </citation>
    <scope>NUCLEOTIDE SEQUENCE [LARGE SCALE GENOMIC DNA]</scope>
    <source>
        <strain evidence="2">FD-334 SS-4</strain>
    </source>
</reference>
<dbReference type="EMBL" id="KN817525">
    <property type="protein sequence ID" value="KJA27005.1"/>
    <property type="molecule type" value="Genomic_DNA"/>
</dbReference>
<sequence length="322" mass="35748">MAPDFLGGPLYEPETLCGTSESSPHNTIPSDPFKVQLNLSALGIHDHEQWGYDIWSEWNTEYSPFETEVPKSDIATLCYEFAHTSPPLKLSKSQCYEEIIHSDSVLRASTVRRRASLPLLLHLEEKPADAACLPHVSQIPLSLSPLLYGIWRRPTRTRRLILTYLDLGRTYLPQTGPQDISSLCDTFGSCSTVWGSGSTLYSEKDWDSAKIHSAFLGDITVPTPPVMPPPPPLPFIMDALDFIPLLEPPDISFGWSKYLPCAQDKGPREQHVSLLTAMPAYTLIPYQDVVMTYSCLLQYISTVVAVGAHASFPASYSKPLPP</sequence>
<keyword evidence="2" id="KW-1185">Reference proteome</keyword>
<accession>A0A0D2Q5Z4</accession>
<evidence type="ECO:0000313" key="2">
    <source>
        <dbReference type="Proteomes" id="UP000054270"/>
    </source>
</evidence>